<reference evidence="1" key="1">
    <citation type="submission" date="2015-04" db="UniProtKB">
        <authorList>
            <consortium name="EnsemblPlants"/>
        </authorList>
    </citation>
    <scope>IDENTIFICATION</scope>
    <source>
        <strain evidence="1">SL10</strain>
    </source>
</reference>
<evidence type="ECO:0000313" key="1">
    <source>
        <dbReference type="EnsemblPlants" id="ONIVA06G09780.1"/>
    </source>
</evidence>
<dbReference type="Gramene" id="ONIVA06G09780.1">
    <property type="protein sequence ID" value="ONIVA06G09780.1"/>
    <property type="gene ID" value="ONIVA06G09780"/>
</dbReference>
<dbReference type="AlphaFoldDB" id="A0A0E0HN39"/>
<accession>A0A0E0HN39</accession>
<reference evidence="1" key="2">
    <citation type="submission" date="2018-04" db="EMBL/GenBank/DDBJ databases">
        <title>OnivRS2 (Oryza nivara Reference Sequence Version 2).</title>
        <authorList>
            <person name="Zhang J."/>
            <person name="Kudrna D."/>
            <person name="Lee S."/>
            <person name="Talag J."/>
            <person name="Rajasekar S."/>
            <person name="Welchert J."/>
            <person name="Hsing Y.-I."/>
            <person name="Wing R.A."/>
        </authorList>
    </citation>
    <scope>NUCLEOTIDE SEQUENCE [LARGE SCALE GENOMIC DNA]</scope>
    <source>
        <strain evidence="1">SL10</strain>
    </source>
</reference>
<name>A0A0E0HN39_ORYNI</name>
<sequence length="72" mass="7650">MGYSDDVQSNSSKSWRFGGPAFHMHIEDGKTLMSKCNTAAAARGEERRGASKKAWKAVSTSINSSGGETVAI</sequence>
<keyword evidence="2" id="KW-1185">Reference proteome</keyword>
<proteinExistence type="predicted"/>
<dbReference type="HOGENOM" id="CLU_2726549_0_0_1"/>
<dbReference type="Proteomes" id="UP000006591">
    <property type="component" value="Chromosome 6"/>
</dbReference>
<organism evidence="1">
    <name type="scientific">Oryza nivara</name>
    <name type="common">Indian wild rice</name>
    <name type="synonym">Oryza sativa f. spontanea</name>
    <dbReference type="NCBI Taxonomy" id="4536"/>
    <lineage>
        <taxon>Eukaryota</taxon>
        <taxon>Viridiplantae</taxon>
        <taxon>Streptophyta</taxon>
        <taxon>Embryophyta</taxon>
        <taxon>Tracheophyta</taxon>
        <taxon>Spermatophyta</taxon>
        <taxon>Magnoliopsida</taxon>
        <taxon>Liliopsida</taxon>
        <taxon>Poales</taxon>
        <taxon>Poaceae</taxon>
        <taxon>BOP clade</taxon>
        <taxon>Oryzoideae</taxon>
        <taxon>Oryzeae</taxon>
        <taxon>Oryzinae</taxon>
        <taxon>Oryza</taxon>
    </lineage>
</organism>
<evidence type="ECO:0000313" key="2">
    <source>
        <dbReference type="Proteomes" id="UP000006591"/>
    </source>
</evidence>
<protein>
    <submittedName>
        <fullName evidence="1">Uncharacterized protein</fullName>
    </submittedName>
</protein>
<dbReference type="EnsemblPlants" id="ONIVA06G09780.1">
    <property type="protein sequence ID" value="ONIVA06G09780.1"/>
    <property type="gene ID" value="ONIVA06G09780"/>
</dbReference>